<gene>
    <name evidence="2" type="ORF">DL764_009504</name>
</gene>
<evidence type="ECO:0000313" key="2">
    <source>
        <dbReference type="EMBL" id="RYO83098.1"/>
    </source>
</evidence>
<evidence type="ECO:0000313" key="3">
    <source>
        <dbReference type="Proteomes" id="UP000293360"/>
    </source>
</evidence>
<dbReference type="Proteomes" id="UP000293360">
    <property type="component" value="Unassembled WGS sequence"/>
</dbReference>
<protein>
    <submittedName>
        <fullName evidence="2">Uncharacterized protein</fullName>
    </submittedName>
</protein>
<dbReference type="AlphaFoldDB" id="A0A4Q4SX36"/>
<comment type="caution">
    <text evidence="2">The sequence shown here is derived from an EMBL/GenBank/DDBJ whole genome shotgun (WGS) entry which is preliminary data.</text>
</comment>
<proteinExistence type="predicted"/>
<dbReference type="STRING" id="155417.A0A4Q4SX36"/>
<dbReference type="InterPro" id="IPR023213">
    <property type="entry name" value="CAT-like_dom_sf"/>
</dbReference>
<dbReference type="OrthoDB" id="444127at2759"/>
<feature type="compositionally biased region" description="Basic and acidic residues" evidence="1">
    <location>
        <begin position="59"/>
        <end position="68"/>
    </location>
</feature>
<dbReference type="Gene3D" id="3.30.559.10">
    <property type="entry name" value="Chloramphenicol acetyltransferase-like domain"/>
    <property type="match status" value="1"/>
</dbReference>
<name>A0A4Q4SX36_9PEZI</name>
<organism evidence="2 3">
    <name type="scientific">Monosporascus ibericus</name>
    <dbReference type="NCBI Taxonomy" id="155417"/>
    <lineage>
        <taxon>Eukaryota</taxon>
        <taxon>Fungi</taxon>
        <taxon>Dikarya</taxon>
        <taxon>Ascomycota</taxon>
        <taxon>Pezizomycotina</taxon>
        <taxon>Sordariomycetes</taxon>
        <taxon>Xylariomycetidae</taxon>
        <taxon>Xylariales</taxon>
        <taxon>Xylariales incertae sedis</taxon>
        <taxon>Monosporascus</taxon>
    </lineage>
</organism>
<accession>A0A4Q4SX36</accession>
<evidence type="ECO:0000256" key="1">
    <source>
        <dbReference type="SAM" id="MobiDB-lite"/>
    </source>
</evidence>
<reference evidence="2 3" key="1">
    <citation type="submission" date="2018-06" db="EMBL/GenBank/DDBJ databases">
        <title>Complete Genomes of Monosporascus.</title>
        <authorList>
            <person name="Robinson A.J."/>
            <person name="Natvig D.O."/>
        </authorList>
    </citation>
    <scope>NUCLEOTIDE SEQUENCE [LARGE SCALE GENOMIC DNA]</scope>
    <source>
        <strain evidence="2 3">CBS 110550</strain>
    </source>
</reference>
<keyword evidence="3" id="KW-1185">Reference proteome</keyword>
<sequence length="134" mass="14548">MAAPVVHVQIRLAVEELARMKEAAEASLPEALVGQRISRVDAALAHIWILINRARRHRNTQDQLRRLSDPAGDTETPGAKSSTVGIGAIAGSIRQTMSKSTPDAVSAYLHDAAHEVSPQRLWQAFLGSRHTLVT</sequence>
<feature type="region of interest" description="Disordered" evidence="1">
    <location>
        <begin position="59"/>
        <end position="83"/>
    </location>
</feature>
<dbReference type="EMBL" id="QJNU01000912">
    <property type="protein sequence ID" value="RYO83098.1"/>
    <property type="molecule type" value="Genomic_DNA"/>
</dbReference>